<keyword evidence="3" id="KW-1185">Reference proteome</keyword>
<gene>
    <name evidence="2" type="ORF">KIPB_014856</name>
</gene>
<evidence type="ECO:0000256" key="1">
    <source>
        <dbReference type="SAM" id="SignalP"/>
    </source>
</evidence>
<organism evidence="2 3">
    <name type="scientific">Kipferlia bialata</name>
    <dbReference type="NCBI Taxonomy" id="797122"/>
    <lineage>
        <taxon>Eukaryota</taxon>
        <taxon>Metamonada</taxon>
        <taxon>Carpediemonas-like organisms</taxon>
        <taxon>Kipferlia</taxon>
    </lineage>
</organism>
<sequence length="52" mass="5463">MLSPLCLCVGLVLLGCVFAWDEGIASCGYGLYGNLGTGHDSNEDRPVMLNST</sequence>
<feature type="non-terminal residue" evidence="2">
    <location>
        <position position="1"/>
    </location>
</feature>
<evidence type="ECO:0000313" key="2">
    <source>
        <dbReference type="EMBL" id="GCA64627.1"/>
    </source>
</evidence>
<keyword evidence="1" id="KW-0732">Signal</keyword>
<feature type="chain" id="PRO_5017272963" evidence="1">
    <location>
        <begin position="20"/>
        <end position="52"/>
    </location>
</feature>
<proteinExistence type="predicted"/>
<dbReference type="EMBL" id="BDIP01007916">
    <property type="protein sequence ID" value="GCA64627.1"/>
    <property type="molecule type" value="Genomic_DNA"/>
</dbReference>
<dbReference type="AlphaFoldDB" id="A0A391NU76"/>
<protein>
    <submittedName>
        <fullName evidence="2">Uncharacterized protein</fullName>
    </submittedName>
</protein>
<dbReference type="Proteomes" id="UP000265618">
    <property type="component" value="Unassembled WGS sequence"/>
</dbReference>
<reference evidence="2 3" key="1">
    <citation type="journal article" date="2018" name="PLoS ONE">
        <title>The draft genome of Kipferlia bialata reveals reductive genome evolution in fornicate parasites.</title>
        <authorList>
            <person name="Tanifuji G."/>
            <person name="Takabayashi S."/>
            <person name="Kume K."/>
            <person name="Takagi M."/>
            <person name="Nakayama T."/>
            <person name="Kamikawa R."/>
            <person name="Inagaki Y."/>
            <person name="Hashimoto T."/>
        </authorList>
    </citation>
    <scope>NUCLEOTIDE SEQUENCE [LARGE SCALE GENOMIC DNA]</scope>
    <source>
        <strain evidence="2">NY0173</strain>
    </source>
</reference>
<accession>A0A391NU76</accession>
<name>A0A391NU76_9EUKA</name>
<evidence type="ECO:0000313" key="3">
    <source>
        <dbReference type="Proteomes" id="UP000265618"/>
    </source>
</evidence>
<feature type="signal peptide" evidence="1">
    <location>
        <begin position="1"/>
        <end position="19"/>
    </location>
</feature>
<comment type="caution">
    <text evidence="2">The sequence shown here is derived from an EMBL/GenBank/DDBJ whole genome shotgun (WGS) entry which is preliminary data.</text>
</comment>